<name>A0A4Y7SRZ5_COPMI</name>
<reference evidence="1 2" key="1">
    <citation type="journal article" date="2019" name="Nat. Ecol. Evol.">
        <title>Megaphylogeny resolves global patterns of mushroom evolution.</title>
        <authorList>
            <person name="Varga T."/>
            <person name="Krizsan K."/>
            <person name="Foldi C."/>
            <person name="Dima B."/>
            <person name="Sanchez-Garcia M."/>
            <person name="Sanchez-Ramirez S."/>
            <person name="Szollosi G.J."/>
            <person name="Szarkandi J.G."/>
            <person name="Papp V."/>
            <person name="Albert L."/>
            <person name="Andreopoulos W."/>
            <person name="Angelini C."/>
            <person name="Antonin V."/>
            <person name="Barry K.W."/>
            <person name="Bougher N.L."/>
            <person name="Buchanan P."/>
            <person name="Buyck B."/>
            <person name="Bense V."/>
            <person name="Catcheside P."/>
            <person name="Chovatia M."/>
            <person name="Cooper J."/>
            <person name="Damon W."/>
            <person name="Desjardin D."/>
            <person name="Finy P."/>
            <person name="Geml J."/>
            <person name="Haridas S."/>
            <person name="Hughes K."/>
            <person name="Justo A."/>
            <person name="Karasinski D."/>
            <person name="Kautmanova I."/>
            <person name="Kiss B."/>
            <person name="Kocsube S."/>
            <person name="Kotiranta H."/>
            <person name="LaButti K.M."/>
            <person name="Lechner B.E."/>
            <person name="Liimatainen K."/>
            <person name="Lipzen A."/>
            <person name="Lukacs Z."/>
            <person name="Mihaltcheva S."/>
            <person name="Morgado L.N."/>
            <person name="Niskanen T."/>
            <person name="Noordeloos M.E."/>
            <person name="Ohm R.A."/>
            <person name="Ortiz-Santana B."/>
            <person name="Ovrebo C."/>
            <person name="Racz N."/>
            <person name="Riley R."/>
            <person name="Savchenko A."/>
            <person name="Shiryaev A."/>
            <person name="Soop K."/>
            <person name="Spirin V."/>
            <person name="Szebenyi C."/>
            <person name="Tomsovsky M."/>
            <person name="Tulloss R.E."/>
            <person name="Uehling J."/>
            <person name="Grigoriev I.V."/>
            <person name="Vagvolgyi C."/>
            <person name="Papp T."/>
            <person name="Martin F.M."/>
            <person name="Miettinen O."/>
            <person name="Hibbett D.S."/>
            <person name="Nagy L.G."/>
        </authorList>
    </citation>
    <scope>NUCLEOTIDE SEQUENCE [LARGE SCALE GENOMIC DNA]</scope>
    <source>
        <strain evidence="1 2">FP101781</strain>
    </source>
</reference>
<dbReference type="AlphaFoldDB" id="A0A4Y7SRZ5"/>
<keyword evidence="2" id="KW-1185">Reference proteome</keyword>
<proteinExistence type="predicted"/>
<dbReference type="Proteomes" id="UP000298030">
    <property type="component" value="Unassembled WGS sequence"/>
</dbReference>
<evidence type="ECO:0000313" key="1">
    <source>
        <dbReference type="EMBL" id="TEB24029.1"/>
    </source>
</evidence>
<protein>
    <submittedName>
        <fullName evidence="1">Uncharacterized protein</fullName>
    </submittedName>
</protein>
<sequence>MFDSPSGCKASRRRGPTGGRRAIAVRQLLALQPAGPSTLPTLALKQGQKHRDCVSLSEPERGSLRYCLGSVGHDWPVEEDVLC</sequence>
<evidence type="ECO:0000313" key="2">
    <source>
        <dbReference type="Proteomes" id="UP000298030"/>
    </source>
</evidence>
<organism evidence="1 2">
    <name type="scientific">Coprinellus micaceus</name>
    <name type="common">Glistening ink-cap mushroom</name>
    <name type="synonym">Coprinus micaceus</name>
    <dbReference type="NCBI Taxonomy" id="71717"/>
    <lineage>
        <taxon>Eukaryota</taxon>
        <taxon>Fungi</taxon>
        <taxon>Dikarya</taxon>
        <taxon>Basidiomycota</taxon>
        <taxon>Agaricomycotina</taxon>
        <taxon>Agaricomycetes</taxon>
        <taxon>Agaricomycetidae</taxon>
        <taxon>Agaricales</taxon>
        <taxon>Agaricineae</taxon>
        <taxon>Psathyrellaceae</taxon>
        <taxon>Coprinellus</taxon>
    </lineage>
</organism>
<dbReference type="EMBL" id="QPFP01000071">
    <property type="protein sequence ID" value="TEB24029.1"/>
    <property type="molecule type" value="Genomic_DNA"/>
</dbReference>
<comment type="caution">
    <text evidence="1">The sequence shown here is derived from an EMBL/GenBank/DDBJ whole genome shotgun (WGS) entry which is preliminary data.</text>
</comment>
<gene>
    <name evidence="1" type="ORF">FA13DRAFT_1393588</name>
</gene>
<accession>A0A4Y7SRZ5</accession>